<sequence length="117" mass="13217">MALLRTYGRNAFATLLCLSLVVWSVMPAATHAPTVFETIQDHLEMIADHGHSHGFEEDLYWAMHGHSHEAADHDHSQAFLSLGHGGQLVFAQRDAWRLRTSPDGPHRTFRIERPPRA</sequence>
<dbReference type="OrthoDB" id="7872836at2"/>
<dbReference type="EMBL" id="CP012664">
    <property type="protein sequence ID" value="AMY72288.1"/>
    <property type="molecule type" value="Genomic_DNA"/>
</dbReference>
<protein>
    <submittedName>
        <fullName evidence="2">Uncharacterized protein</fullName>
    </submittedName>
</protein>
<feature type="signal peptide" evidence="1">
    <location>
        <begin position="1"/>
        <end position="28"/>
    </location>
</feature>
<dbReference type="RefSeq" id="WP_047998214.1">
    <property type="nucleotide sequence ID" value="NZ_CP012664.1"/>
</dbReference>
<evidence type="ECO:0000313" key="2">
    <source>
        <dbReference type="EMBL" id="AMY72288.1"/>
    </source>
</evidence>
<dbReference type="AlphaFoldDB" id="A0A159ZBA6"/>
<organism evidence="2 3">
    <name type="scientific">Frigidibacter mobilis</name>
    <dbReference type="NCBI Taxonomy" id="1335048"/>
    <lineage>
        <taxon>Bacteria</taxon>
        <taxon>Pseudomonadati</taxon>
        <taxon>Pseudomonadota</taxon>
        <taxon>Alphaproteobacteria</taxon>
        <taxon>Rhodobacterales</taxon>
        <taxon>Paracoccaceae</taxon>
        <taxon>Frigidibacter</taxon>
    </lineage>
</organism>
<dbReference type="Proteomes" id="UP000076128">
    <property type="component" value="Plasmid pcai42C"/>
</dbReference>
<feature type="chain" id="PRO_5007812123" evidence="1">
    <location>
        <begin position="29"/>
        <end position="117"/>
    </location>
</feature>
<keyword evidence="3" id="KW-1185">Reference proteome</keyword>
<keyword evidence="2" id="KW-0614">Plasmid</keyword>
<proteinExistence type="predicted"/>
<reference evidence="2 3" key="1">
    <citation type="submission" date="2015-09" db="EMBL/GenBank/DDBJ databases">
        <title>Complete genome sequence of Defluviimonas alba cai42t isolated from an oilfield in Xinjiang.</title>
        <authorList>
            <person name="Geng S."/>
            <person name="Pan X."/>
            <person name="Wu X."/>
        </authorList>
    </citation>
    <scope>NUCLEOTIDE SEQUENCE [LARGE SCALE GENOMIC DNA]</scope>
    <source>
        <strain evidence="3">cai42</strain>
        <plasmid evidence="3">cai42_Plasmidc</plasmid>
    </source>
</reference>
<name>A0A159ZBA6_9RHOB</name>
<evidence type="ECO:0000313" key="3">
    <source>
        <dbReference type="Proteomes" id="UP000076128"/>
    </source>
</evidence>
<dbReference type="KEGG" id="daa:AKL17_3p0132"/>
<gene>
    <name evidence="2" type="ORF">AKL17_3p0132</name>
</gene>
<evidence type="ECO:0000256" key="1">
    <source>
        <dbReference type="SAM" id="SignalP"/>
    </source>
</evidence>
<geneLocation type="plasmid" evidence="3">
    <name>cai42_Plasmidc</name>
</geneLocation>
<keyword evidence="1" id="KW-0732">Signal</keyword>
<accession>A0A159ZBA6</accession>